<reference evidence="1 2" key="1">
    <citation type="submission" date="2018-06" db="EMBL/GenBank/DDBJ databases">
        <authorList>
            <consortium name="Pathogen Informatics"/>
            <person name="Doyle S."/>
        </authorList>
    </citation>
    <scope>NUCLEOTIDE SEQUENCE [LARGE SCALE GENOMIC DNA]</scope>
    <source>
        <strain evidence="1 2">NCTC10736</strain>
    </source>
</reference>
<accession>A0A380BZ83</accession>
<sequence length="234" mass="26580">MRQPTDVSLVKNYSLARRLHELGMMPTVISKYVPGTATLVRTFTDVNPELSFSRGYSKTWVRSHNGFKLSNILFKIYGVVSGDPTLKKGIDISYLAAAWEVAIFQYPELLADKICDISRFAYLLQKVSTNEYLVFQCGSSNCNNKFIIHETCDRTHCWACSENKILKSKEITVPQEKLASNAPFNDIPDEVNIFSNTYTESFIISNLFLTLHKSKQECIPSETPIDPLRLVSNY</sequence>
<dbReference type="AlphaFoldDB" id="A0A380BZ83"/>
<dbReference type="Proteomes" id="UP000255061">
    <property type="component" value="Unassembled WGS sequence"/>
</dbReference>
<evidence type="ECO:0000313" key="1">
    <source>
        <dbReference type="EMBL" id="SUJ10036.1"/>
    </source>
</evidence>
<dbReference type="SUPFAM" id="SSF160930">
    <property type="entry name" value="FlhC-like"/>
    <property type="match status" value="1"/>
</dbReference>
<protein>
    <submittedName>
        <fullName evidence="1">Uncharacterized protein</fullName>
    </submittedName>
</protein>
<gene>
    <name evidence="1" type="ORF">NCTC10736_04084</name>
</gene>
<dbReference type="EMBL" id="UGYV01000004">
    <property type="protein sequence ID" value="SUJ10036.1"/>
    <property type="molecule type" value="Genomic_DNA"/>
</dbReference>
<organism evidence="1 2">
    <name type="scientific">Shewanella morhuae</name>
    <dbReference type="NCBI Taxonomy" id="365591"/>
    <lineage>
        <taxon>Bacteria</taxon>
        <taxon>Pseudomonadati</taxon>
        <taxon>Pseudomonadota</taxon>
        <taxon>Gammaproteobacteria</taxon>
        <taxon>Alteromonadales</taxon>
        <taxon>Shewanellaceae</taxon>
        <taxon>Shewanella</taxon>
    </lineage>
</organism>
<name>A0A380BZ83_9GAMM</name>
<evidence type="ECO:0000313" key="2">
    <source>
        <dbReference type="Proteomes" id="UP000255061"/>
    </source>
</evidence>
<proteinExistence type="predicted"/>
<dbReference type="RefSeq" id="WP_115407338.1">
    <property type="nucleotide sequence ID" value="NZ_UGYV01000004.1"/>
</dbReference>